<name>A0ABZ2BU74_9RHOB</name>
<reference evidence="2" key="2">
    <citation type="submission" date="2024-01" db="EMBL/GenBank/DDBJ databases">
        <title>Roseobacter fucihabitans sp. nov., isolated from the brown alga Fucus spiralis.</title>
        <authorList>
            <person name="Hahnke S."/>
            <person name="Berger M."/>
            <person name="Schlingloff A."/>
            <person name="Athale I."/>
            <person name="Neumann-Schaal M."/>
            <person name="Adenaya A."/>
            <person name="Poehlein A."/>
            <person name="Daniel R."/>
            <person name="Pertersen J."/>
            <person name="Brinkhoff T."/>
        </authorList>
    </citation>
    <scope>NUCLEOTIDE SEQUENCE [LARGE SCALE GENOMIC DNA]</scope>
    <source>
        <strain evidence="2">B14</strain>
    </source>
</reference>
<evidence type="ECO:0000313" key="1">
    <source>
        <dbReference type="EMBL" id="WVX49582.1"/>
    </source>
</evidence>
<accession>A0ABZ2BU74</accession>
<keyword evidence="2" id="KW-1185">Reference proteome</keyword>
<evidence type="ECO:0000313" key="2">
    <source>
        <dbReference type="Proteomes" id="UP001318682"/>
    </source>
</evidence>
<sequence>MTLQAIGVDVSKVHLDVHSLPDGRYAQFENDMNGFRKFLQWAREQPLRMVIFEPTGGLSSRIWACPSPGKIPLGEG</sequence>
<protein>
    <recommendedName>
        <fullName evidence="3">Transposase</fullName>
    </recommendedName>
</protein>
<gene>
    <name evidence="1" type="ORF">ROLI_026770</name>
</gene>
<dbReference type="EMBL" id="CP143423">
    <property type="protein sequence ID" value="WVX49582.1"/>
    <property type="molecule type" value="Genomic_DNA"/>
</dbReference>
<dbReference type="RefSeq" id="WP_187431503.1">
    <property type="nucleotide sequence ID" value="NZ_CP143423.1"/>
</dbReference>
<organism evidence="1 2">
    <name type="scientific">Roseobacter fucihabitans</name>
    <dbReference type="NCBI Taxonomy" id="1537242"/>
    <lineage>
        <taxon>Bacteria</taxon>
        <taxon>Pseudomonadati</taxon>
        <taxon>Pseudomonadota</taxon>
        <taxon>Alphaproteobacteria</taxon>
        <taxon>Rhodobacterales</taxon>
        <taxon>Roseobacteraceae</taxon>
        <taxon>Roseobacter</taxon>
    </lineage>
</organism>
<evidence type="ECO:0008006" key="3">
    <source>
        <dbReference type="Google" id="ProtNLM"/>
    </source>
</evidence>
<reference evidence="1 2" key="1">
    <citation type="submission" date="2015-07" db="EMBL/GenBank/DDBJ databases">
        <authorList>
            <person name="Voget S."/>
            <person name="Dogs M."/>
            <person name="Brinkhoff T.H."/>
            <person name="Daniel R."/>
        </authorList>
    </citation>
    <scope>NUCLEOTIDE SEQUENCE [LARGE SCALE GENOMIC DNA]</scope>
    <source>
        <strain evidence="1 2">B14</strain>
    </source>
</reference>
<dbReference type="Proteomes" id="UP001318682">
    <property type="component" value="Chromosome"/>
</dbReference>
<proteinExistence type="predicted"/>